<evidence type="ECO:0008006" key="3">
    <source>
        <dbReference type="Google" id="ProtNLM"/>
    </source>
</evidence>
<sequence length="360" mass="41315">MTSQLNRGALGANYNEKIIWINHDELQRVGARWIRGFVDMHQIDSSHPEEDPNIKALFKAVDAGFKTILSFKWNYTDRDFPSPGSPEHTAELQGLNRLLSIVMGNVDILVIGNEPFIEVKEGQADERLNAFYESLADAVIDFRKMHSDSAMSTRLYMGALNRLDLPVKHTPAVERMLHFIASRSDLDGVDLHLHIPTLAGHKAMLDYALPRIRPDQSFLATEFTTMWHWKEHIVDKASTYFCKKYGFPTGTKVHQVISSGIENPMPYEQWVDFLSHEPWYMEYENFVTDAMKLYRGTGRLNVATYSFCPMRYRKQPLLATDTPWMLSGVYAPSAVQLKPDGSKYENFPWAGQFRLMQNAE</sequence>
<reference evidence="2" key="1">
    <citation type="submission" date="2017-02" db="EMBL/GenBank/DDBJ databases">
        <authorList>
            <person name="Tafer H."/>
            <person name="Lopandic K."/>
        </authorList>
    </citation>
    <scope>NUCLEOTIDE SEQUENCE [LARGE SCALE GENOMIC DNA]</scope>
    <source>
        <strain evidence="2">CBS 366.77</strain>
    </source>
</reference>
<evidence type="ECO:0000313" key="1">
    <source>
        <dbReference type="EMBL" id="RJE21129.1"/>
    </source>
</evidence>
<dbReference type="OrthoDB" id="5229289at2759"/>
<keyword evidence="2" id="KW-1185">Reference proteome</keyword>
<gene>
    <name evidence="1" type="ORF">PHISCL_06534</name>
</gene>
<evidence type="ECO:0000313" key="2">
    <source>
        <dbReference type="Proteomes" id="UP000266188"/>
    </source>
</evidence>
<dbReference type="AlphaFoldDB" id="A0A3A2ZDA2"/>
<name>A0A3A2ZDA2_9EURO</name>
<dbReference type="EMBL" id="MVGC01000250">
    <property type="protein sequence ID" value="RJE21129.1"/>
    <property type="molecule type" value="Genomic_DNA"/>
</dbReference>
<protein>
    <recommendedName>
        <fullName evidence="3">Glycoside hydrolase family 5 domain-containing protein</fullName>
    </recommendedName>
</protein>
<proteinExistence type="predicted"/>
<dbReference type="Proteomes" id="UP000266188">
    <property type="component" value="Unassembled WGS sequence"/>
</dbReference>
<comment type="caution">
    <text evidence="1">The sequence shown here is derived from an EMBL/GenBank/DDBJ whole genome shotgun (WGS) entry which is preliminary data.</text>
</comment>
<dbReference type="SUPFAM" id="SSF51445">
    <property type="entry name" value="(Trans)glycosidases"/>
    <property type="match status" value="1"/>
</dbReference>
<accession>A0A3A2ZDA2</accession>
<dbReference type="InterPro" id="IPR017853">
    <property type="entry name" value="GH"/>
</dbReference>
<organism evidence="1 2">
    <name type="scientific">Aspergillus sclerotialis</name>
    <dbReference type="NCBI Taxonomy" id="2070753"/>
    <lineage>
        <taxon>Eukaryota</taxon>
        <taxon>Fungi</taxon>
        <taxon>Dikarya</taxon>
        <taxon>Ascomycota</taxon>
        <taxon>Pezizomycotina</taxon>
        <taxon>Eurotiomycetes</taxon>
        <taxon>Eurotiomycetidae</taxon>
        <taxon>Eurotiales</taxon>
        <taxon>Aspergillaceae</taxon>
        <taxon>Aspergillus</taxon>
        <taxon>Aspergillus subgen. Polypaecilum</taxon>
    </lineage>
</organism>